<feature type="transmembrane region" description="Helical" evidence="1">
    <location>
        <begin position="60"/>
        <end position="85"/>
    </location>
</feature>
<proteinExistence type="predicted"/>
<name>A0ABX1XRU6_9BACL</name>
<accession>A0ABX1XRU6</accession>
<comment type="caution">
    <text evidence="2">The sequence shown here is derived from an EMBL/GenBank/DDBJ whole genome shotgun (WGS) entry which is preliminary data.</text>
</comment>
<sequence length="158" mass="18212">MKRQPALVDWLPFLNGQITSYVTILKEQFKVGIGFHIDLGIKWKNKLNYFGMDGVYVLKLIWRIGASLILLWIVFLLVHLGIVLLQKIKVEKNTAAFLKAVQSKDFGKAAELYGSPIDLEKMRKLHEEEGFRLLNYDNIRADYDDGCVCSVHARRPNF</sequence>
<reference evidence="2 3" key="1">
    <citation type="submission" date="2019-10" db="EMBL/GenBank/DDBJ databases">
        <title>Description of Paenibacillus terrestris sp. nov.</title>
        <authorList>
            <person name="Carlier A."/>
            <person name="Qi S."/>
        </authorList>
    </citation>
    <scope>NUCLEOTIDE SEQUENCE [LARGE SCALE GENOMIC DNA]</scope>
    <source>
        <strain evidence="2 3">LMG 31458</strain>
    </source>
</reference>
<keyword evidence="1" id="KW-0472">Membrane</keyword>
<dbReference type="EMBL" id="WHOA01000051">
    <property type="protein sequence ID" value="NOU71260.1"/>
    <property type="molecule type" value="Genomic_DNA"/>
</dbReference>
<evidence type="ECO:0000313" key="2">
    <source>
        <dbReference type="EMBL" id="NOU71260.1"/>
    </source>
</evidence>
<keyword evidence="1" id="KW-0812">Transmembrane</keyword>
<evidence type="ECO:0000256" key="1">
    <source>
        <dbReference type="SAM" id="Phobius"/>
    </source>
</evidence>
<gene>
    <name evidence="2" type="ORF">GC098_07460</name>
</gene>
<evidence type="ECO:0000313" key="3">
    <source>
        <dbReference type="Proteomes" id="UP000616779"/>
    </source>
</evidence>
<keyword evidence="1" id="KW-1133">Transmembrane helix</keyword>
<protein>
    <submittedName>
        <fullName evidence="2">Uncharacterized protein</fullName>
    </submittedName>
</protein>
<dbReference type="RefSeq" id="WP_171642495.1">
    <property type="nucleotide sequence ID" value="NZ_WHOA01000051.1"/>
</dbReference>
<organism evidence="2 3">
    <name type="scientific">Paenibacillus phytorum</name>
    <dbReference type="NCBI Taxonomy" id="2654977"/>
    <lineage>
        <taxon>Bacteria</taxon>
        <taxon>Bacillati</taxon>
        <taxon>Bacillota</taxon>
        <taxon>Bacilli</taxon>
        <taxon>Bacillales</taxon>
        <taxon>Paenibacillaceae</taxon>
        <taxon>Paenibacillus</taxon>
    </lineage>
</organism>
<keyword evidence="3" id="KW-1185">Reference proteome</keyword>
<dbReference type="Proteomes" id="UP000616779">
    <property type="component" value="Unassembled WGS sequence"/>
</dbReference>